<feature type="compositionally biased region" description="Low complexity" evidence="1">
    <location>
        <begin position="22"/>
        <end position="31"/>
    </location>
</feature>
<protein>
    <submittedName>
        <fullName evidence="3">Uncharacterized protein</fullName>
    </submittedName>
</protein>
<keyword evidence="2" id="KW-0472">Membrane</keyword>
<dbReference type="Proteomes" id="UP000240883">
    <property type="component" value="Unassembled WGS sequence"/>
</dbReference>
<sequence length="380" mass="39354">MTVDPKDNRVSFDIASIELDAPSRSPSSPAPTYNSTCNSQKDYACTHGHIQNSPSASSTASSAPSTLSQATTVASPPKGPRYKWQYEKKPQNFSRKAAPSQTNNTGEQSQQQPHQHQRKQSQTTPNPRHVGFSFRLDSHANNGSNNGSNSNNNNSNSSNNGTTHQHYTRTYPAPYLLPRHQPQHSHPHLQPKQDPRETHCRGRSRAAILLPWILAAVFFAATIWFISIALGARFLAHLLPLSSSSSGGGGGGGGGGATLAAPASPGVATAPGAGSINIVINGLEVAAPGGSASLPPANARPTGVLSLGVDATAVDADASPTTGALARPRGADSGPAGAAEAVDELAAVTGASAPGGRRWQHQQTGAPVPTTLVAVRRMVP</sequence>
<evidence type="ECO:0000256" key="1">
    <source>
        <dbReference type="SAM" id="MobiDB-lite"/>
    </source>
</evidence>
<dbReference type="AlphaFoldDB" id="A0A2T2NU99"/>
<feature type="region of interest" description="Disordered" evidence="1">
    <location>
        <begin position="15"/>
        <end position="200"/>
    </location>
</feature>
<feature type="compositionally biased region" description="Basic and acidic residues" evidence="1">
    <location>
        <begin position="191"/>
        <end position="200"/>
    </location>
</feature>
<feature type="compositionally biased region" description="Polar residues" evidence="1">
    <location>
        <begin position="32"/>
        <end position="41"/>
    </location>
</feature>
<feature type="compositionally biased region" description="Low complexity" evidence="1">
    <location>
        <begin position="53"/>
        <end position="72"/>
    </location>
</feature>
<dbReference type="OrthoDB" id="3801538at2759"/>
<gene>
    <name evidence="3" type="ORF">BS50DRAFT_632795</name>
</gene>
<keyword evidence="2" id="KW-1133">Transmembrane helix</keyword>
<dbReference type="EMBL" id="KZ678133">
    <property type="protein sequence ID" value="PSN68964.1"/>
    <property type="molecule type" value="Genomic_DNA"/>
</dbReference>
<organism evidence="3 4">
    <name type="scientific">Corynespora cassiicola Philippines</name>
    <dbReference type="NCBI Taxonomy" id="1448308"/>
    <lineage>
        <taxon>Eukaryota</taxon>
        <taxon>Fungi</taxon>
        <taxon>Dikarya</taxon>
        <taxon>Ascomycota</taxon>
        <taxon>Pezizomycotina</taxon>
        <taxon>Dothideomycetes</taxon>
        <taxon>Pleosporomycetidae</taxon>
        <taxon>Pleosporales</taxon>
        <taxon>Corynesporascaceae</taxon>
        <taxon>Corynespora</taxon>
    </lineage>
</organism>
<keyword evidence="4" id="KW-1185">Reference proteome</keyword>
<feature type="transmembrane region" description="Helical" evidence="2">
    <location>
        <begin position="209"/>
        <end position="236"/>
    </location>
</feature>
<keyword evidence="2" id="KW-0812">Transmembrane</keyword>
<evidence type="ECO:0000313" key="3">
    <source>
        <dbReference type="EMBL" id="PSN68964.1"/>
    </source>
</evidence>
<evidence type="ECO:0000256" key="2">
    <source>
        <dbReference type="SAM" id="Phobius"/>
    </source>
</evidence>
<accession>A0A2T2NU99</accession>
<feature type="region of interest" description="Disordered" evidence="1">
    <location>
        <begin position="319"/>
        <end position="339"/>
    </location>
</feature>
<evidence type="ECO:0000313" key="4">
    <source>
        <dbReference type="Proteomes" id="UP000240883"/>
    </source>
</evidence>
<reference evidence="3 4" key="1">
    <citation type="journal article" date="2018" name="Front. Microbiol.">
        <title>Genome-Wide Analysis of Corynespora cassiicola Leaf Fall Disease Putative Effectors.</title>
        <authorList>
            <person name="Lopez D."/>
            <person name="Ribeiro S."/>
            <person name="Label P."/>
            <person name="Fumanal B."/>
            <person name="Venisse J.S."/>
            <person name="Kohler A."/>
            <person name="de Oliveira R.R."/>
            <person name="Labutti K."/>
            <person name="Lipzen A."/>
            <person name="Lail K."/>
            <person name="Bauer D."/>
            <person name="Ohm R.A."/>
            <person name="Barry K.W."/>
            <person name="Spatafora J."/>
            <person name="Grigoriev I.V."/>
            <person name="Martin F.M."/>
            <person name="Pujade-Renaud V."/>
        </authorList>
    </citation>
    <scope>NUCLEOTIDE SEQUENCE [LARGE SCALE GENOMIC DNA]</scope>
    <source>
        <strain evidence="3 4">Philippines</strain>
    </source>
</reference>
<name>A0A2T2NU99_CORCC</name>
<feature type="compositionally biased region" description="Low complexity" evidence="1">
    <location>
        <begin position="141"/>
        <end position="161"/>
    </location>
</feature>
<proteinExistence type="predicted"/>
<feature type="compositionally biased region" description="Polar residues" evidence="1">
    <location>
        <begin position="91"/>
        <end position="107"/>
    </location>
</feature>